<accession>A0ACC0BYJ5</accession>
<evidence type="ECO:0000313" key="1">
    <source>
        <dbReference type="EMBL" id="KAI5677687.1"/>
    </source>
</evidence>
<evidence type="ECO:0000313" key="2">
    <source>
        <dbReference type="Proteomes" id="UP001060085"/>
    </source>
</evidence>
<sequence>MELEKVSPATVYERWEEFYVSSDKGKREVHYYLKRKDGSGSDLAVIGKEKTLRHMSYKFAFKEGSLLSIFANSSSFLAKLRSRREVVDWLNSVIDSDLRPQLSVKHADISVESKDDNPYGQTIPQRWGQDAKEFTWLGSPWTCRKRKRHYASFARNGVEISVHDFVFVLAEEDERLVAHLDDMYEDSKGNKMVVVQWFHKLDDVGSVLPRNYNDREIFFSLCLQDLSIECVDGLATVLSPEHYEKFLNEAKCTQLEPFICYRQFDNEEVKPLDITRVKGYWKQDALRYLFSSTPSKSQLPDDALRVEENPSDGTPVRPKKRLKRSQEGNTHTQFGSTQVKINATLEDCIGSRGSCNGFIRGLKEGSPAASLGKSIVKKMHTPCLSIGSQVEVLSQDSGMRGCWFRALIVKKHQDKVKVQYQDIKDVTDEAKNLEEWVFASRLAAHDALSVRISGRTILRPAPLSNKGKVSWVFNVGTLVDVWWNDGWWEGIIVKKESKDRLHVYFPGEKQEFIFRCCDLRHSQEWLENGWKQLKERPDVVSVLSGAEMQQDMVNHAEVKELSENPSPNSRDGNLEELKVVRDLSKDDVLSKLRWKSSRRRRSRSPTHKVHYAVNNTGENQVDQMQTYRRFLMPSSRKMDSDSCKFISDSMFSSSVVSTYSNLVMSR</sequence>
<dbReference type="Proteomes" id="UP001060085">
    <property type="component" value="Linkage Group LG02"/>
</dbReference>
<organism evidence="1 2">
    <name type="scientific">Catharanthus roseus</name>
    <name type="common">Madagascar periwinkle</name>
    <name type="synonym">Vinca rosea</name>
    <dbReference type="NCBI Taxonomy" id="4058"/>
    <lineage>
        <taxon>Eukaryota</taxon>
        <taxon>Viridiplantae</taxon>
        <taxon>Streptophyta</taxon>
        <taxon>Embryophyta</taxon>
        <taxon>Tracheophyta</taxon>
        <taxon>Spermatophyta</taxon>
        <taxon>Magnoliopsida</taxon>
        <taxon>eudicotyledons</taxon>
        <taxon>Gunneridae</taxon>
        <taxon>Pentapetalae</taxon>
        <taxon>asterids</taxon>
        <taxon>lamiids</taxon>
        <taxon>Gentianales</taxon>
        <taxon>Apocynaceae</taxon>
        <taxon>Rauvolfioideae</taxon>
        <taxon>Vinceae</taxon>
        <taxon>Catharanthinae</taxon>
        <taxon>Catharanthus</taxon>
    </lineage>
</organism>
<protein>
    <submittedName>
        <fullName evidence="1">Uncharacterized protein</fullName>
    </submittedName>
</protein>
<proteinExistence type="predicted"/>
<gene>
    <name evidence="1" type="ORF">M9H77_08637</name>
</gene>
<reference evidence="2" key="1">
    <citation type="journal article" date="2023" name="Nat. Plants">
        <title>Single-cell RNA sequencing provides a high-resolution roadmap for understanding the multicellular compartmentation of specialized metabolism.</title>
        <authorList>
            <person name="Sun S."/>
            <person name="Shen X."/>
            <person name="Li Y."/>
            <person name="Li Y."/>
            <person name="Wang S."/>
            <person name="Li R."/>
            <person name="Zhang H."/>
            <person name="Shen G."/>
            <person name="Guo B."/>
            <person name="Wei J."/>
            <person name="Xu J."/>
            <person name="St-Pierre B."/>
            <person name="Chen S."/>
            <person name="Sun C."/>
        </authorList>
    </citation>
    <scope>NUCLEOTIDE SEQUENCE [LARGE SCALE GENOMIC DNA]</scope>
</reference>
<name>A0ACC0BYJ5_CATRO</name>
<comment type="caution">
    <text evidence="1">The sequence shown here is derived from an EMBL/GenBank/DDBJ whole genome shotgun (WGS) entry which is preliminary data.</text>
</comment>
<keyword evidence="2" id="KW-1185">Reference proteome</keyword>
<dbReference type="EMBL" id="CM044702">
    <property type="protein sequence ID" value="KAI5677687.1"/>
    <property type="molecule type" value="Genomic_DNA"/>
</dbReference>